<keyword evidence="3 5" id="KW-1133">Transmembrane helix</keyword>
<evidence type="ECO:0000313" key="7">
    <source>
        <dbReference type="EMBL" id="MBB6228374.1"/>
    </source>
</evidence>
<feature type="domain" description="Peptidase S54 rhomboid" evidence="6">
    <location>
        <begin position="78"/>
        <end position="224"/>
    </location>
</feature>
<dbReference type="GO" id="GO:0016020">
    <property type="term" value="C:membrane"/>
    <property type="evidence" value="ECO:0007669"/>
    <property type="project" value="UniProtKB-SubCell"/>
</dbReference>
<evidence type="ECO:0000256" key="3">
    <source>
        <dbReference type="ARBA" id="ARBA00022989"/>
    </source>
</evidence>
<dbReference type="GO" id="GO:0006508">
    <property type="term" value="P:proteolysis"/>
    <property type="evidence" value="ECO:0007669"/>
    <property type="project" value="UniProtKB-KW"/>
</dbReference>
<dbReference type="GO" id="GO:0004252">
    <property type="term" value="F:serine-type endopeptidase activity"/>
    <property type="evidence" value="ECO:0007669"/>
    <property type="project" value="InterPro"/>
</dbReference>
<feature type="transmembrane region" description="Helical" evidence="5">
    <location>
        <begin position="74"/>
        <end position="99"/>
    </location>
</feature>
<dbReference type="PANTHER" id="PTHR43731">
    <property type="entry name" value="RHOMBOID PROTEASE"/>
    <property type="match status" value="1"/>
</dbReference>
<dbReference type="RefSeq" id="WP_184200588.1">
    <property type="nucleotide sequence ID" value="NZ_BMOX01000022.1"/>
</dbReference>
<dbReference type="EMBL" id="JACIIV010000018">
    <property type="protein sequence ID" value="MBB6228374.1"/>
    <property type="molecule type" value="Genomic_DNA"/>
</dbReference>
<evidence type="ECO:0000313" key="8">
    <source>
        <dbReference type="Proteomes" id="UP000538147"/>
    </source>
</evidence>
<dbReference type="SUPFAM" id="SSF144091">
    <property type="entry name" value="Rhomboid-like"/>
    <property type="match status" value="1"/>
</dbReference>
<accession>A0A841L702</accession>
<sequence length="233" mass="23860">MSSSDDGDWLGAGMKPFKPPSPMATNGLILLCVAVQGALLIGGSGFDSAIIARYGLVPARISAVLAGVEPAGSLGIGVTHMFLHSGLLHLGLNMLFLAWVGRYVEWVTGRIGLIGLFLAGGLVGGAAQWFADPASMSPVIGASGAIAAVFGAYAMMFARSRAGGRRVLGIAVPGELLTALWYAASWIGLQLLMGVAFSGGLLGGGIAIWTHIGGFLTGLILARFWGRGPEILP</sequence>
<evidence type="ECO:0000256" key="5">
    <source>
        <dbReference type="SAM" id="Phobius"/>
    </source>
</evidence>
<feature type="transmembrane region" description="Helical" evidence="5">
    <location>
        <begin position="23"/>
        <end position="43"/>
    </location>
</feature>
<dbReference type="Gene3D" id="1.20.1540.10">
    <property type="entry name" value="Rhomboid-like"/>
    <property type="match status" value="1"/>
</dbReference>
<keyword evidence="8" id="KW-1185">Reference proteome</keyword>
<dbReference type="InterPro" id="IPR022764">
    <property type="entry name" value="Peptidase_S54_rhomboid_dom"/>
</dbReference>
<name>A0A841L702_9SPHN</name>
<evidence type="ECO:0000256" key="1">
    <source>
        <dbReference type="ARBA" id="ARBA00004141"/>
    </source>
</evidence>
<comment type="caution">
    <text evidence="7">The sequence shown here is derived from an EMBL/GenBank/DDBJ whole genome shotgun (WGS) entry which is preliminary data.</text>
</comment>
<protein>
    <submittedName>
        <fullName evidence="7">Membrane associated rhomboid family serine protease</fullName>
    </submittedName>
</protein>
<proteinExistence type="predicted"/>
<dbReference type="AlphaFoldDB" id="A0A841L702"/>
<dbReference type="InterPro" id="IPR035952">
    <property type="entry name" value="Rhomboid-like_sf"/>
</dbReference>
<feature type="transmembrane region" description="Helical" evidence="5">
    <location>
        <begin position="111"/>
        <end position="131"/>
    </location>
</feature>
<comment type="subcellular location">
    <subcellularLocation>
        <location evidence="1">Membrane</location>
        <topology evidence="1">Multi-pass membrane protein</topology>
    </subcellularLocation>
</comment>
<keyword evidence="7" id="KW-0645">Protease</keyword>
<dbReference type="Pfam" id="PF01694">
    <property type="entry name" value="Rhomboid"/>
    <property type="match status" value="1"/>
</dbReference>
<reference evidence="7 8" key="1">
    <citation type="submission" date="2020-08" db="EMBL/GenBank/DDBJ databases">
        <title>Genomic Encyclopedia of Type Strains, Phase IV (KMG-IV): sequencing the most valuable type-strain genomes for metagenomic binning, comparative biology and taxonomic classification.</title>
        <authorList>
            <person name="Goeker M."/>
        </authorList>
    </citation>
    <scope>NUCLEOTIDE SEQUENCE [LARGE SCALE GENOMIC DNA]</scope>
    <source>
        <strain evidence="7 8">DSM 102189</strain>
    </source>
</reference>
<keyword evidence="7" id="KW-0378">Hydrolase</keyword>
<dbReference type="Proteomes" id="UP000538147">
    <property type="component" value="Unassembled WGS sequence"/>
</dbReference>
<evidence type="ECO:0000256" key="4">
    <source>
        <dbReference type="ARBA" id="ARBA00023136"/>
    </source>
</evidence>
<evidence type="ECO:0000259" key="6">
    <source>
        <dbReference type="Pfam" id="PF01694"/>
    </source>
</evidence>
<keyword evidence="4 5" id="KW-0472">Membrane</keyword>
<keyword evidence="2 5" id="KW-0812">Transmembrane</keyword>
<dbReference type="PANTHER" id="PTHR43731:SF26">
    <property type="entry name" value="RHOMBOID-LIKE PROTEIN 10, CHLOROPLASTIC"/>
    <property type="match status" value="1"/>
</dbReference>
<organism evidence="7 8">
    <name type="scientific">Polymorphobacter multimanifer</name>
    <dbReference type="NCBI Taxonomy" id="1070431"/>
    <lineage>
        <taxon>Bacteria</taxon>
        <taxon>Pseudomonadati</taxon>
        <taxon>Pseudomonadota</taxon>
        <taxon>Alphaproteobacteria</taxon>
        <taxon>Sphingomonadales</taxon>
        <taxon>Sphingosinicellaceae</taxon>
        <taxon>Polymorphobacter</taxon>
    </lineage>
</organism>
<feature type="transmembrane region" description="Helical" evidence="5">
    <location>
        <begin position="137"/>
        <end position="158"/>
    </location>
</feature>
<dbReference type="InterPro" id="IPR050925">
    <property type="entry name" value="Rhomboid_protease_S54"/>
</dbReference>
<evidence type="ECO:0000256" key="2">
    <source>
        <dbReference type="ARBA" id="ARBA00022692"/>
    </source>
</evidence>
<feature type="transmembrane region" description="Helical" evidence="5">
    <location>
        <begin position="50"/>
        <end position="68"/>
    </location>
</feature>
<feature type="transmembrane region" description="Helical" evidence="5">
    <location>
        <begin position="206"/>
        <end position="226"/>
    </location>
</feature>
<gene>
    <name evidence="7" type="ORF">FHS79_002559</name>
</gene>